<keyword evidence="1" id="KW-1133">Transmembrane helix</keyword>
<evidence type="ECO:0000313" key="2">
    <source>
        <dbReference type="EMBL" id="CAD8122315.1"/>
    </source>
</evidence>
<dbReference type="PANTHER" id="PTHR23071">
    <property type="entry name" value="PHOSPHATIDYLINOSITOL GLYCAN"/>
    <property type="match status" value="1"/>
</dbReference>
<proteinExistence type="predicted"/>
<evidence type="ECO:0000256" key="1">
    <source>
        <dbReference type="SAM" id="Phobius"/>
    </source>
</evidence>
<protein>
    <recommendedName>
        <fullName evidence="4">GPI ethanolamine phosphate transferase 2</fullName>
    </recommendedName>
</protein>
<dbReference type="GO" id="GO:0005789">
    <property type="term" value="C:endoplasmic reticulum membrane"/>
    <property type="evidence" value="ECO:0007669"/>
    <property type="project" value="TreeGrafter"/>
</dbReference>
<dbReference type="InterPro" id="IPR039524">
    <property type="entry name" value="PIGO/GPI13"/>
</dbReference>
<keyword evidence="3" id="KW-1185">Reference proteome</keyword>
<dbReference type="PANTHER" id="PTHR23071:SF1">
    <property type="entry name" value="GPI ETHANOLAMINE PHOSPHATE TRANSFERASE 3"/>
    <property type="match status" value="1"/>
</dbReference>
<feature type="transmembrane region" description="Helical" evidence="1">
    <location>
        <begin position="412"/>
        <end position="436"/>
    </location>
</feature>
<feature type="transmembrane region" description="Helical" evidence="1">
    <location>
        <begin position="641"/>
        <end position="661"/>
    </location>
</feature>
<dbReference type="GO" id="GO:0006506">
    <property type="term" value="P:GPI anchor biosynthetic process"/>
    <property type="evidence" value="ECO:0007669"/>
    <property type="project" value="InterPro"/>
</dbReference>
<feature type="transmembrane region" description="Helical" evidence="1">
    <location>
        <begin position="6"/>
        <end position="26"/>
    </location>
</feature>
<feature type="transmembrane region" description="Helical" evidence="1">
    <location>
        <begin position="529"/>
        <end position="547"/>
    </location>
</feature>
<dbReference type="AlphaFoldDB" id="A0A8S1R463"/>
<name>A0A8S1R463_9CILI</name>
<organism evidence="2 3">
    <name type="scientific">Paramecium sonneborni</name>
    <dbReference type="NCBI Taxonomy" id="65129"/>
    <lineage>
        <taxon>Eukaryota</taxon>
        <taxon>Sar</taxon>
        <taxon>Alveolata</taxon>
        <taxon>Ciliophora</taxon>
        <taxon>Intramacronucleata</taxon>
        <taxon>Oligohymenophorea</taxon>
        <taxon>Peniculida</taxon>
        <taxon>Parameciidae</taxon>
        <taxon>Paramecium</taxon>
    </lineage>
</organism>
<keyword evidence="1" id="KW-0472">Membrane</keyword>
<dbReference type="GO" id="GO:0051377">
    <property type="term" value="F:mannose-ethanolamine phosphotransferase activity"/>
    <property type="evidence" value="ECO:0007669"/>
    <property type="project" value="TreeGrafter"/>
</dbReference>
<gene>
    <name evidence="2" type="ORF">PSON_ATCC_30995.1.T1370137</name>
</gene>
<feature type="transmembrane region" description="Helical" evidence="1">
    <location>
        <begin position="554"/>
        <end position="576"/>
    </location>
</feature>
<feature type="transmembrane region" description="Helical" evidence="1">
    <location>
        <begin position="714"/>
        <end position="732"/>
    </location>
</feature>
<dbReference type="Proteomes" id="UP000692954">
    <property type="component" value="Unassembled WGS sequence"/>
</dbReference>
<feature type="transmembrane region" description="Helical" evidence="1">
    <location>
        <begin position="379"/>
        <end position="400"/>
    </location>
</feature>
<reference evidence="2" key="1">
    <citation type="submission" date="2021-01" db="EMBL/GenBank/DDBJ databases">
        <authorList>
            <consortium name="Genoscope - CEA"/>
            <person name="William W."/>
        </authorList>
    </citation>
    <scope>NUCLEOTIDE SEQUENCE</scope>
</reference>
<feature type="transmembrane region" description="Helical" evidence="1">
    <location>
        <begin position="673"/>
        <end position="694"/>
    </location>
</feature>
<sequence>MYTQLILSVIGCLLILLSTFWFRTCIRDINEISSYRQPMYDQVILFFLDATGYRYVINNNSDHQIFQTITLLKELRQNYPEYSFLQKTKAVPPSTDFTILSIINGIKQMQNNLDVIFKSYPAPYEDSILRKQFKTALYSSKKQDWQRMSSGEFNYIENTQFFNVENIQIADLSSFQYFRESFQQDQPQYQFYIVHMMGYDALGHAIQYQDYDKGVQLLRMFNSILEEMVYNLKDNQLLIVLGDHDQSKRGKHYQCSTESFECEGFLFAFNINGLFQNDQIYEFYEPSDLSATISSLLGYQPTSQNLGKIIPQFYPRNANKTEISNDQEIVKLQIIKYLQTQEFKVSSSFIQELKQLSADQIVTHVQRNLQVGLPRKDSFIIGLQFNLIFQSIIMLLLLSVYSIRTLWTFQEIFIIVSTGFFYPSIQLIGLLILIILNREYNTKRILQLFTLLIFIQLHFLGYIPDLLFSIELQFLLILAIKFSTFIKLRQNFTKWKISLLFAMVAISQITVYVFFLLGQTEFEFKKDLLLSLIIFLFILCAIDPRYFNQGRIKALYLTILFILSDITVIFQLNYFYNFIQFTLLFMLIQFTDVKYNVLISKIIYNAFNPIKINHQIFKGNQQINMNSMIILTQEFDIGPSLFSVFIGNFGCHIIGIASLFFNKINQDRHQIIGALIISSISNLLLDSLQILNYNQSINNTNEMIEQQIGLLNSLPLKLLELILYNFGYILLVKEIKQKREN</sequence>
<accession>A0A8S1R463</accession>
<evidence type="ECO:0000313" key="3">
    <source>
        <dbReference type="Proteomes" id="UP000692954"/>
    </source>
</evidence>
<dbReference type="EMBL" id="CAJJDN010000137">
    <property type="protein sequence ID" value="CAD8122315.1"/>
    <property type="molecule type" value="Genomic_DNA"/>
</dbReference>
<feature type="transmembrane region" description="Helical" evidence="1">
    <location>
        <begin position="498"/>
        <end position="517"/>
    </location>
</feature>
<evidence type="ECO:0008006" key="4">
    <source>
        <dbReference type="Google" id="ProtNLM"/>
    </source>
</evidence>
<comment type="caution">
    <text evidence="2">The sequence shown here is derived from an EMBL/GenBank/DDBJ whole genome shotgun (WGS) entry which is preliminary data.</text>
</comment>
<keyword evidence="1" id="KW-0812">Transmembrane</keyword>